<dbReference type="InterPro" id="IPR039420">
    <property type="entry name" value="WalR-like"/>
</dbReference>
<gene>
    <name evidence="10" type="ORF">G5B42_05115</name>
</gene>
<name>A0A8J6I280_9FIRM</name>
<dbReference type="Gene3D" id="1.10.10.10">
    <property type="entry name" value="Winged helix-like DNA-binding domain superfamily/Winged helix DNA-binding domain"/>
    <property type="match status" value="1"/>
</dbReference>
<dbReference type="CDD" id="cd00383">
    <property type="entry name" value="trans_reg_C"/>
    <property type="match status" value="1"/>
</dbReference>
<protein>
    <submittedName>
        <fullName evidence="10">Response regulator transcription factor</fullName>
    </submittedName>
</protein>
<dbReference type="GO" id="GO:0006355">
    <property type="term" value="P:regulation of DNA-templated transcription"/>
    <property type="evidence" value="ECO:0007669"/>
    <property type="project" value="InterPro"/>
</dbReference>
<evidence type="ECO:0000256" key="6">
    <source>
        <dbReference type="PROSITE-ProRule" id="PRU00169"/>
    </source>
</evidence>
<keyword evidence="1 6" id="KW-0597">Phosphoprotein</keyword>
<evidence type="ECO:0000256" key="5">
    <source>
        <dbReference type="ARBA" id="ARBA00023163"/>
    </source>
</evidence>
<evidence type="ECO:0000313" key="11">
    <source>
        <dbReference type="Proteomes" id="UP000657177"/>
    </source>
</evidence>
<feature type="modified residue" description="4-aspartylphosphate" evidence="6">
    <location>
        <position position="76"/>
    </location>
</feature>
<evidence type="ECO:0000259" key="9">
    <source>
        <dbReference type="PROSITE" id="PS51755"/>
    </source>
</evidence>
<accession>A0A8J6I280</accession>
<dbReference type="AlphaFoldDB" id="A0A8J6I280"/>
<dbReference type="InterPro" id="IPR001867">
    <property type="entry name" value="OmpR/PhoB-type_DNA-bd"/>
</dbReference>
<dbReference type="FunFam" id="3.40.50.2300:FF:000001">
    <property type="entry name" value="DNA-binding response regulator PhoB"/>
    <property type="match status" value="1"/>
</dbReference>
<dbReference type="FunFam" id="1.10.10.10:FF:000018">
    <property type="entry name" value="DNA-binding response regulator ResD"/>
    <property type="match status" value="1"/>
</dbReference>
<dbReference type="SMART" id="SM00862">
    <property type="entry name" value="Trans_reg_C"/>
    <property type="match status" value="1"/>
</dbReference>
<dbReference type="PANTHER" id="PTHR48111:SF21">
    <property type="entry name" value="DNA-BINDING DUAL MASTER TRANSCRIPTIONAL REGULATOR RPAA"/>
    <property type="match status" value="1"/>
</dbReference>
<evidence type="ECO:0000256" key="7">
    <source>
        <dbReference type="PROSITE-ProRule" id="PRU01091"/>
    </source>
</evidence>
<organism evidence="10 11">
    <name type="scientific">Capillibacterium thermochitinicola</name>
    <dbReference type="NCBI Taxonomy" id="2699427"/>
    <lineage>
        <taxon>Bacteria</taxon>
        <taxon>Bacillati</taxon>
        <taxon>Bacillota</taxon>
        <taxon>Capillibacterium</taxon>
    </lineage>
</organism>
<dbReference type="PANTHER" id="PTHR48111">
    <property type="entry name" value="REGULATOR OF RPOS"/>
    <property type="match status" value="1"/>
</dbReference>
<dbReference type="Proteomes" id="UP000657177">
    <property type="component" value="Unassembled WGS sequence"/>
</dbReference>
<dbReference type="SUPFAM" id="SSF52172">
    <property type="entry name" value="CheY-like"/>
    <property type="match status" value="1"/>
</dbReference>
<dbReference type="InterPro" id="IPR011006">
    <property type="entry name" value="CheY-like_superfamily"/>
</dbReference>
<dbReference type="Gene3D" id="3.40.50.2300">
    <property type="match status" value="1"/>
</dbReference>
<dbReference type="PROSITE" id="PS50110">
    <property type="entry name" value="RESPONSE_REGULATORY"/>
    <property type="match status" value="1"/>
</dbReference>
<feature type="domain" description="OmpR/PhoB-type" evidence="9">
    <location>
        <begin position="150"/>
        <end position="249"/>
    </location>
</feature>
<dbReference type="GO" id="GO:0000156">
    <property type="term" value="F:phosphorelay response regulator activity"/>
    <property type="evidence" value="ECO:0007669"/>
    <property type="project" value="TreeGrafter"/>
</dbReference>
<keyword evidence="11" id="KW-1185">Reference proteome</keyword>
<reference evidence="10" key="1">
    <citation type="submission" date="2020-06" db="EMBL/GenBank/DDBJ databases">
        <title>Novel chitinolytic bacterium.</title>
        <authorList>
            <person name="Ungkulpasvich U."/>
            <person name="Kosugi A."/>
            <person name="Uke A."/>
        </authorList>
    </citation>
    <scope>NUCLEOTIDE SEQUENCE</scope>
    <source>
        <strain evidence="10">UUS1-1</strain>
    </source>
</reference>
<dbReference type="InterPro" id="IPR001789">
    <property type="entry name" value="Sig_transdc_resp-reg_receiver"/>
</dbReference>
<dbReference type="PROSITE" id="PS51755">
    <property type="entry name" value="OMPR_PHOB"/>
    <property type="match status" value="1"/>
</dbReference>
<feature type="DNA-binding region" description="OmpR/PhoB-type" evidence="7">
    <location>
        <begin position="150"/>
        <end position="249"/>
    </location>
</feature>
<evidence type="ECO:0000256" key="3">
    <source>
        <dbReference type="ARBA" id="ARBA00023015"/>
    </source>
</evidence>
<comment type="caution">
    <text evidence="10">The sequence shown here is derived from an EMBL/GenBank/DDBJ whole genome shotgun (WGS) entry which is preliminary data.</text>
</comment>
<evidence type="ECO:0000256" key="2">
    <source>
        <dbReference type="ARBA" id="ARBA00023012"/>
    </source>
</evidence>
<dbReference type="InterPro" id="IPR036388">
    <property type="entry name" value="WH-like_DNA-bd_sf"/>
</dbReference>
<keyword evidence="3" id="KW-0805">Transcription regulation</keyword>
<keyword evidence="5" id="KW-0804">Transcription</keyword>
<dbReference type="CDD" id="cd17574">
    <property type="entry name" value="REC_OmpR"/>
    <property type="match status" value="1"/>
</dbReference>
<dbReference type="SMART" id="SM00448">
    <property type="entry name" value="REC"/>
    <property type="match status" value="1"/>
</dbReference>
<evidence type="ECO:0000259" key="8">
    <source>
        <dbReference type="PROSITE" id="PS50110"/>
    </source>
</evidence>
<keyword evidence="4 7" id="KW-0238">DNA-binding</keyword>
<sequence length="253" mass="28499">MIRVSLGKDERGRGKAEAQRGKPVGKKILIVEDETAIARVLQAYLSKAGFQVETAADGEEAIRKFAAVQPDLVLLDVMLPGTDGWSILRHIREQSPCPVIMLTALGQTQQKLAGLNLGADDYITKPFNAEEVVARVKAVLRRPARIWEDQETRQYGSLKIDFAAHTVSLHGTDLSLIPRDLALLLFLARHPNRVFRREQLIEEVWGLDYEGSDRAVDLAIKRIRKALRHWPKSEGEVKTLRGVGYQFCVYRNH</sequence>
<dbReference type="Pfam" id="PF00486">
    <property type="entry name" value="Trans_reg_C"/>
    <property type="match status" value="1"/>
</dbReference>
<dbReference type="Pfam" id="PF00072">
    <property type="entry name" value="Response_reg"/>
    <property type="match status" value="1"/>
</dbReference>
<keyword evidence="2" id="KW-0902">Two-component regulatory system</keyword>
<evidence type="ECO:0000313" key="10">
    <source>
        <dbReference type="EMBL" id="MBA2132922.1"/>
    </source>
</evidence>
<dbReference type="Gene3D" id="6.10.250.690">
    <property type="match status" value="1"/>
</dbReference>
<dbReference type="GO" id="GO:0032993">
    <property type="term" value="C:protein-DNA complex"/>
    <property type="evidence" value="ECO:0007669"/>
    <property type="project" value="TreeGrafter"/>
</dbReference>
<evidence type="ECO:0000256" key="4">
    <source>
        <dbReference type="ARBA" id="ARBA00023125"/>
    </source>
</evidence>
<evidence type="ECO:0000256" key="1">
    <source>
        <dbReference type="ARBA" id="ARBA00022553"/>
    </source>
</evidence>
<dbReference type="GO" id="GO:0005829">
    <property type="term" value="C:cytosol"/>
    <property type="evidence" value="ECO:0007669"/>
    <property type="project" value="TreeGrafter"/>
</dbReference>
<dbReference type="GO" id="GO:0000976">
    <property type="term" value="F:transcription cis-regulatory region binding"/>
    <property type="evidence" value="ECO:0007669"/>
    <property type="project" value="TreeGrafter"/>
</dbReference>
<dbReference type="EMBL" id="JAAKDE010000009">
    <property type="protein sequence ID" value="MBA2132922.1"/>
    <property type="molecule type" value="Genomic_DNA"/>
</dbReference>
<proteinExistence type="predicted"/>
<feature type="domain" description="Response regulatory" evidence="8">
    <location>
        <begin position="27"/>
        <end position="140"/>
    </location>
</feature>